<dbReference type="EMBL" id="UAUF01000010">
    <property type="protein sequence ID" value="SPZ05329.1"/>
    <property type="molecule type" value="Genomic_DNA"/>
</dbReference>
<organism evidence="2 3">
    <name type="scientific">Pseudomonas luteola</name>
    <dbReference type="NCBI Taxonomy" id="47886"/>
    <lineage>
        <taxon>Bacteria</taxon>
        <taxon>Pseudomonadati</taxon>
        <taxon>Pseudomonadota</taxon>
        <taxon>Gammaproteobacteria</taxon>
        <taxon>Pseudomonadales</taxon>
        <taxon>Pseudomonadaceae</taxon>
        <taxon>Pseudomonas</taxon>
    </lineage>
</organism>
<dbReference type="Proteomes" id="UP000250443">
    <property type="component" value="Unassembled WGS sequence"/>
</dbReference>
<feature type="region of interest" description="Disordered" evidence="1">
    <location>
        <begin position="1"/>
        <end position="26"/>
    </location>
</feature>
<evidence type="ECO:0000313" key="2">
    <source>
        <dbReference type="EMBL" id="SPZ05329.1"/>
    </source>
</evidence>
<proteinExistence type="predicted"/>
<evidence type="ECO:0000313" key="3">
    <source>
        <dbReference type="Proteomes" id="UP000250443"/>
    </source>
</evidence>
<reference evidence="2 3" key="1">
    <citation type="submission" date="2018-06" db="EMBL/GenBank/DDBJ databases">
        <authorList>
            <consortium name="Pathogen Informatics"/>
            <person name="Doyle S."/>
        </authorList>
    </citation>
    <scope>NUCLEOTIDE SEQUENCE [LARGE SCALE GENOMIC DNA]</scope>
    <source>
        <strain evidence="2 3">NCTC11842</strain>
    </source>
</reference>
<dbReference type="AlphaFoldDB" id="A0A2X2EAV7"/>
<name>A0A2X2EAV7_PSELU</name>
<protein>
    <submittedName>
        <fullName evidence="2">Uncharacterized protein</fullName>
    </submittedName>
</protein>
<evidence type="ECO:0000256" key="1">
    <source>
        <dbReference type="SAM" id="MobiDB-lite"/>
    </source>
</evidence>
<sequence>MEQGAERGLARTMATGNGKGLAMQASDHGMQAKMACSHHQTLACRTQQPAPLTFIHVDVTTDDRQAFQRKIQNLSIATGSTTLDSPAVRGLGCNAMAG</sequence>
<gene>
    <name evidence="2" type="ORF">NCTC11842_01749</name>
</gene>
<accession>A0A2X2EAV7</accession>